<dbReference type="AlphaFoldDB" id="D3BC88"/>
<accession>D3BC88</accession>
<organism evidence="1 2">
    <name type="scientific">Heterostelium pallidum (strain ATCC 26659 / Pp 5 / PN500)</name>
    <name type="common">Cellular slime mold</name>
    <name type="synonym">Polysphondylium pallidum</name>
    <dbReference type="NCBI Taxonomy" id="670386"/>
    <lineage>
        <taxon>Eukaryota</taxon>
        <taxon>Amoebozoa</taxon>
        <taxon>Evosea</taxon>
        <taxon>Eumycetozoa</taxon>
        <taxon>Dictyostelia</taxon>
        <taxon>Acytosteliales</taxon>
        <taxon>Acytosteliaceae</taxon>
        <taxon>Heterostelium</taxon>
    </lineage>
</organism>
<reference evidence="1 2" key="1">
    <citation type="journal article" date="2011" name="Genome Res.">
        <title>Phylogeny-wide analysis of social amoeba genomes highlights ancient origins for complex intercellular communication.</title>
        <authorList>
            <person name="Heidel A.J."/>
            <person name="Lawal H.M."/>
            <person name="Felder M."/>
            <person name="Schilde C."/>
            <person name="Helps N.R."/>
            <person name="Tunggal B."/>
            <person name="Rivero F."/>
            <person name="John U."/>
            <person name="Schleicher M."/>
            <person name="Eichinger L."/>
            <person name="Platzer M."/>
            <person name="Noegel A.A."/>
            <person name="Schaap P."/>
            <person name="Gloeckner G."/>
        </authorList>
    </citation>
    <scope>NUCLEOTIDE SEQUENCE [LARGE SCALE GENOMIC DNA]</scope>
    <source>
        <strain evidence="2">ATCC 26659 / Pp 5 / PN500</strain>
    </source>
</reference>
<dbReference type="RefSeq" id="XP_020433389.1">
    <property type="nucleotide sequence ID" value="XM_020576977.1"/>
</dbReference>
<protein>
    <submittedName>
        <fullName evidence="1">Uncharacterized protein</fullName>
    </submittedName>
</protein>
<evidence type="ECO:0000313" key="1">
    <source>
        <dbReference type="EMBL" id="EFA81271.1"/>
    </source>
</evidence>
<keyword evidence="2" id="KW-1185">Reference proteome</keyword>
<evidence type="ECO:0000313" key="2">
    <source>
        <dbReference type="Proteomes" id="UP000001396"/>
    </source>
</evidence>
<comment type="caution">
    <text evidence="1">The sequence shown here is derived from an EMBL/GenBank/DDBJ whole genome shotgun (WGS) entry which is preliminary data.</text>
</comment>
<dbReference type="InParanoid" id="D3BC88"/>
<sequence length="53" mass="5712">MPVASRRDAGLLSTSNTSITLRKQPASPALLAYLLLFDMSSDTVNDVCRLDAD</sequence>
<dbReference type="GeneID" id="31361595"/>
<dbReference type="Proteomes" id="UP000001396">
    <property type="component" value="Unassembled WGS sequence"/>
</dbReference>
<gene>
    <name evidence="1" type="ORF">PPL_06111</name>
</gene>
<name>D3BC88_HETP5</name>
<dbReference type="EMBL" id="ADBJ01000026">
    <property type="protein sequence ID" value="EFA81271.1"/>
    <property type="molecule type" value="Genomic_DNA"/>
</dbReference>
<proteinExistence type="predicted"/>